<dbReference type="Proteomes" id="UP001054945">
    <property type="component" value="Unassembled WGS sequence"/>
</dbReference>
<proteinExistence type="predicted"/>
<accession>A0AAV4T1H7</accession>
<evidence type="ECO:0000256" key="1">
    <source>
        <dbReference type="SAM" id="MobiDB-lite"/>
    </source>
</evidence>
<evidence type="ECO:0000256" key="2">
    <source>
        <dbReference type="SAM" id="SignalP"/>
    </source>
</evidence>
<feature type="compositionally biased region" description="Polar residues" evidence="1">
    <location>
        <begin position="104"/>
        <end position="117"/>
    </location>
</feature>
<dbReference type="AlphaFoldDB" id="A0AAV4T1H7"/>
<feature type="region of interest" description="Disordered" evidence="1">
    <location>
        <begin position="97"/>
        <end position="123"/>
    </location>
</feature>
<gene>
    <name evidence="3" type="ORF">CEXT_272271</name>
</gene>
<dbReference type="EMBL" id="BPLR01010314">
    <property type="protein sequence ID" value="GIY38517.1"/>
    <property type="molecule type" value="Genomic_DNA"/>
</dbReference>
<protein>
    <submittedName>
        <fullName evidence="3">Uncharacterized protein</fullName>
    </submittedName>
</protein>
<organism evidence="3 4">
    <name type="scientific">Caerostris extrusa</name>
    <name type="common">Bark spider</name>
    <name type="synonym">Caerostris bankana</name>
    <dbReference type="NCBI Taxonomy" id="172846"/>
    <lineage>
        <taxon>Eukaryota</taxon>
        <taxon>Metazoa</taxon>
        <taxon>Ecdysozoa</taxon>
        <taxon>Arthropoda</taxon>
        <taxon>Chelicerata</taxon>
        <taxon>Arachnida</taxon>
        <taxon>Araneae</taxon>
        <taxon>Araneomorphae</taxon>
        <taxon>Entelegynae</taxon>
        <taxon>Araneoidea</taxon>
        <taxon>Araneidae</taxon>
        <taxon>Caerostris</taxon>
    </lineage>
</organism>
<evidence type="ECO:0000313" key="4">
    <source>
        <dbReference type="Proteomes" id="UP001054945"/>
    </source>
</evidence>
<feature type="signal peptide" evidence="2">
    <location>
        <begin position="1"/>
        <end position="23"/>
    </location>
</feature>
<keyword evidence="4" id="KW-1185">Reference proteome</keyword>
<keyword evidence="2" id="KW-0732">Signal</keyword>
<sequence>MCYLCASYLTIILACVFNHPVESEIHNITKQNRARILIQELKSLISNLTDEDMADVIPETASVAEEIFTSTVESDIKLRIRDKNLLMIQNRVTRKNDFSEDLSETTGQILQDPSQPLSREKKN</sequence>
<name>A0AAV4T1H7_CAEEX</name>
<feature type="chain" id="PRO_5043607461" evidence="2">
    <location>
        <begin position="24"/>
        <end position="123"/>
    </location>
</feature>
<evidence type="ECO:0000313" key="3">
    <source>
        <dbReference type="EMBL" id="GIY38517.1"/>
    </source>
</evidence>
<comment type="caution">
    <text evidence="3">The sequence shown here is derived from an EMBL/GenBank/DDBJ whole genome shotgun (WGS) entry which is preliminary data.</text>
</comment>
<reference evidence="3 4" key="1">
    <citation type="submission" date="2021-06" db="EMBL/GenBank/DDBJ databases">
        <title>Caerostris extrusa draft genome.</title>
        <authorList>
            <person name="Kono N."/>
            <person name="Arakawa K."/>
        </authorList>
    </citation>
    <scope>NUCLEOTIDE SEQUENCE [LARGE SCALE GENOMIC DNA]</scope>
</reference>